<dbReference type="PANTHER" id="PTHR33238">
    <property type="entry name" value="IRON (METAL) DEPENDENT REPRESSOR, DTXR FAMILY"/>
    <property type="match status" value="1"/>
</dbReference>
<dbReference type="GO" id="GO:0003700">
    <property type="term" value="F:DNA-binding transcription factor activity"/>
    <property type="evidence" value="ECO:0007669"/>
    <property type="project" value="InterPro"/>
</dbReference>
<proteinExistence type="predicted"/>
<reference evidence="6" key="1">
    <citation type="submission" date="2017-02" db="EMBL/GenBank/DDBJ databases">
        <authorList>
            <person name="Varghese N."/>
            <person name="Submissions S."/>
        </authorList>
    </citation>
    <scope>NUCLEOTIDE SEQUENCE [LARGE SCALE GENOMIC DNA]</scope>
    <source>
        <strain evidence="6">ATCC BAA-34</strain>
    </source>
</reference>
<organism evidence="5 6">
    <name type="scientific">Trichlorobacter thiogenes</name>
    <dbReference type="NCBI Taxonomy" id="115783"/>
    <lineage>
        <taxon>Bacteria</taxon>
        <taxon>Pseudomonadati</taxon>
        <taxon>Thermodesulfobacteriota</taxon>
        <taxon>Desulfuromonadia</taxon>
        <taxon>Geobacterales</taxon>
        <taxon>Geobacteraceae</taxon>
        <taxon>Trichlorobacter</taxon>
    </lineage>
</organism>
<protein>
    <submittedName>
        <fullName evidence="5">DtxR family transcriptional regulator, Mn-dependent transcriptional regulator</fullName>
    </submittedName>
</protein>
<dbReference type="Pfam" id="PF04023">
    <property type="entry name" value="FeoA"/>
    <property type="match status" value="1"/>
</dbReference>
<dbReference type="AlphaFoldDB" id="A0A1T4NF93"/>
<dbReference type="InterPro" id="IPR008988">
    <property type="entry name" value="Transcriptional_repressor_C"/>
</dbReference>
<dbReference type="InterPro" id="IPR001367">
    <property type="entry name" value="Fe_dep_repressor"/>
</dbReference>
<comment type="subunit">
    <text evidence="2">Homodimer.</text>
</comment>
<evidence type="ECO:0000259" key="4">
    <source>
        <dbReference type="SMART" id="SM00899"/>
    </source>
</evidence>
<dbReference type="PANTHER" id="PTHR33238:SF11">
    <property type="entry name" value="TRANSCRIPTIONAL REGULATOR MNTR"/>
    <property type="match status" value="1"/>
</dbReference>
<dbReference type="GO" id="GO:0005737">
    <property type="term" value="C:cytoplasm"/>
    <property type="evidence" value="ECO:0007669"/>
    <property type="project" value="UniProtKB-SubCell"/>
</dbReference>
<keyword evidence="6" id="KW-1185">Reference proteome</keyword>
<accession>A0A1T4NF93</accession>
<sequence>MKLSEHAEEILEAMWIAIEEEGAAFYDPARMQLPEDDAACRELTAKSLVELRHGMLYFRQEGREEGKKTIRRHRLAERLMMDVFNIKGDEGDDKACQFEHLLNEGVDTKLCTMLNHPATCPHGKPIPPGDCCIEARQQGDLGVVPLTEFRSGQEGEIAYIQTDDSKKMQKLMAMGVLPGNRIILVQSFPSYIFRVGFSEFAIDTALAREIFVRKIER</sequence>
<keyword evidence="3" id="KW-0408">Iron</keyword>
<gene>
    <name evidence="5" type="ORF">SAMN02745119_01605</name>
</gene>
<comment type="subcellular location">
    <subcellularLocation>
        <location evidence="1">Cytoplasm</location>
    </subcellularLocation>
</comment>
<dbReference type="GO" id="GO:0046914">
    <property type="term" value="F:transition metal ion binding"/>
    <property type="evidence" value="ECO:0007669"/>
    <property type="project" value="InterPro"/>
</dbReference>
<dbReference type="Gene3D" id="2.30.30.90">
    <property type="match status" value="1"/>
</dbReference>
<dbReference type="InterPro" id="IPR050536">
    <property type="entry name" value="DtxR_MntR_Metal-Reg"/>
</dbReference>
<evidence type="ECO:0000256" key="1">
    <source>
        <dbReference type="ARBA" id="ARBA00004496"/>
    </source>
</evidence>
<dbReference type="InterPro" id="IPR036421">
    <property type="entry name" value="Fe_dep_repressor_sf"/>
</dbReference>
<dbReference type="InterPro" id="IPR022689">
    <property type="entry name" value="Iron_dep_repressor"/>
</dbReference>
<dbReference type="SUPFAM" id="SSF50037">
    <property type="entry name" value="C-terminal domain of transcriptional repressors"/>
    <property type="match status" value="1"/>
</dbReference>
<feature type="domain" description="Ferrous iron transporter FeoA-like" evidence="4">
    <location>
        <begin position="144"/>
        <end position="214"/>
    </location>
</feature>
<dbReference type="Gene3D" id="1.10.10.10">
    <property type="entry name" value="Winged helix-like DNA-binding domain superfamily/Winged helix DNA-binding domain"/>
    <property type="match status" value="1"/>
</dbReference>
<evidence type="ECO:0000256" key="2">
    <source>
        <dbReference type="ARBA" id="ARBA00011738"/>
    </source>
</evidence>
<evidence type="ECO:0000313" key="5">
    <source>
        <dbReference type="EMBL" id="SJZ77884.1"/>
    </source>
</evidence>
<evidence type="ECO:0000313" key="6">
    <source>
        <dbReference type="Proteomes" id="UP000190102"/>
    </source>
</evidence>
<dbReference type="Proteomes" id="UP000190102">
    <property type="component" value="Unassembled WGS sequence"/>
</dbReference>
<dbReference type="EMBL" id="FUWR01000007">
    <property type="protein sequence ID" value="SJZ77884.1"/>
    <property type="molecule type" value="Genomic_DNA"/>
</dbReference>
<dbReference type="Pfam" id="PF02742">
    <property type="entry name" value="Fe_dep_repr_C"/>
    <property type="match status" value="1"/>
</dbReference>
<dbReference type="InterPro" id="IPR007167">
    <property type="entry name" value="Fe-transptr_FeoA-like"/>
</dbReference>
<dbReference type="SUPFAM" id="SSF47979">
    <property type="entry name" value="Iron-dependent repressor protein, dimerization domain"/>
    <property type="match status" value="1"/>
</dbReference>
<dbReference type="GO" id="GO:0046983">
    <property type="term" value="F:protein dimerization activity"/>
    <property type="evidence" value="ECO:0007669"/>
    <property type="project" value="InterPro"/>
</dbReference>
<dbReference type="SMART" id="SM00529">
    <property type="entry name" value="HTH_DTXR"/>
    <property type="match status" value="1"/>
</dbReference>
<name>A0A1T4NF93_9BACT</name>
<dbReference type="RefSeq" id="WP_078789909.1">
    <property type="nucleotide sequence ID" value="NZ_FUWR01000007.1"/>
</dbReference>
<dbReference type="SMART" id="SM00899">
    <property type="entry name" value="FeoA"/>
    <property type="match status" value="1"/>
</dbReference>
<dbReference type="OrthoDB" id="9791355at2"/>
<evidence type="ECO:0000256" key="3">
    <source>
        <dbReference type="ARBA" id="ARBA00023004"/>
    </source>
</evidence>
<dbReference type="InterPro" id="IPR036388">
    <property type="entry name" value="WH-like_DNA-bd_sf"/>
</dbReference>
<dbReference type="STRING" id="115783.SAMN02745119_01605"/>
<dbReference type="InterPro" id="IPR038157">
    <property type="entry name" value="FeoA_core_dom"/>
</dbReference>